<dbReference type="EMBL" id="CP018820">
    <property type="protein sequence ID" value="APR51091.1"/>
    <property type="molecule type" value="Genomic_DNA"/>
</dbReference>
<dbReference type="RefSeq" id="WP_075150284.1">
    <property type="nucleotide sequence ID" value="NZ_CP018820.1"/>
</dbReference>
<dbReference type="CDD" id="cd05154">
    <property type="entry name" value="ACAD10_11_N-like"/>
    <property type="match status" value="1"/>
</dbReference>
<proteinExistence type="predicted"/>
<dbReference type="SUPFAM" id="SSF56112">
    <property type="entry name" value="Protein kinase-like (PK-like)"/>
    <property type="match status" value="1"/>
</dbReference>
<dbReference type="Gene3D" id="3.30.200.20">
    <property type="entry name" value="Phosphorylase Kinase, domain 1"/>
    <property type="match status" value="1"/>
</dbReference>
<dbReference type="Proteomes" id="UP000185161">
    <property type="component" value="Chromosome"/>
</dbReference>
<feature type="domain" description="Aminoglycoside phosphotransferase" evidence="1">
    <location>
        <begin position="31"/>
        <end position="274"/>
    </location>
</feature>
<reference evidence="3" key="1">
    <citation type="submission" date="2016-12" db="EMBL/GenBank/DDBJ databases">
        <title>Whole genome sequencing of Sphingomonas sp. ABOJV.</title>
        <authorList>
            <person name="Conlan S."/>
            <person name="Thomas P.J."/>
            <person name="Mullikin J."/>
            <person name="Palmore T.N."/>
            <person name="Frank K.M."/>
            <person name="Segre J.A."/>
        </authorList>
    </citation>
    <scope>NUCLEOTIDE SEQUENCE [LARGE SCALE GENOMIC DNA]</scope>
    <source>
        <strain evidence="3">ABOJV</strain>
    </source>
</reference>
<dbReference type="GeneID" id="44131010"/>
<dbReference type="InterPro" id="IPR052898">
    <property type="entry name" value="ACAD10-like"/>
</dbReference>
<organism evidence="2 3">
    <name type="scientific">Sphingomonas koreensis</name>
    <dbReference type="NCBI Taxonomy" id="93064"/>
    <lineage>
        <taxon>Bacteria</taxon>
        <taxon>Pseudomonadati</taxon>
        <taxon>Pseudomonadota</taxon>
        <taxon>Alphaproteobacteria</taxon>
        <taxon>Sphingomonadales</taxon>
        <taxon>Sphingomonadaceae</taxon>
        <taxon>Sphingomonas</taxon>
    </lineage>
</organism>
<sequence length="354" mass="38735">MSDLFTPAQFEALDAWLTANVPALGDGVLTASFVTGGTSNIVVRLSRGDIAVVLRKAPEQAPPASAKAIQREATVLKALGGSRVPHPRFHGYCEDASIAGGPFYIMDLVDGWAADLSPVDNQMRFNAAFTGPDLHYLAHAMIDGIVEMANLDYVAVGLQGYGKPDKFLERQVERWRSQLASYPDRYPGFESRQLPGLDYVADWLSANVPTTGRPGLMHGDYAMNNVLFANRPPARLAAIIDWETSTIGDPMMDLAAYCGQLRRGNGPQPASPYLDPVRFPWFEDAVDYFAERTGRDVSAIDYYQILAKYRMACIIEYKVAEAAIGLAPPEKGRRFDGLVRGLLSEAESIARARG</sequence>
<keyword evidence="3" id="KW-1185">Reference proteome</keyword>
<dbReference type="KEGG" id="skr:BRX40_00375"/>
<dbReference type="InterPro" id="IPR002575">
    <property type="entry name" value="Aminoglycoside_PTrfase"/>
</dbReference>
<dbReference type="PANTHER" id="PTHR47829:SF1">
    <property type="entry name" value="HAD FAMILY PHOSPHATASE"/>
    <property type="match status" value="1"/>
</dbReference>
<gene>
    <name evidence="2" type="ORF">BRX40_00375</name>
</gene>
<dbReference type="Pfam" id="PF01636">
    <property type="entry name" value="APH"/>
    <property type="match status" value="1"/>
</dbReference>
<evidence type="ECO:0000313" key="2">
    <source>
        <dbReference type="EMBL" id="APR51091.1"/>
    </source>
</evidence>
<keyword evidence="2" id="KW-0808">Transferase</keyword>
<dbReference type="GO" id="GO:0016740">
    <property type="term" value="F:transferase activity"/>
    <property type="evidence" value="ECO:0007669"/>
    <property type="project" value="UniProtKB-KW"/>
</dbReference>
<protein>
    <submittedName>
        <fullName evidence="2">Aminoglycoside phosphotransferase</fullName>
    </submittedName>
</protein>
<dbReference type="PANTHER" id="PTHR47829">
    <property type="entry name" value="HYDROLASE, PUTATIVE (AFU_ORTHOLOGUE AFUA_1G12880)-RELATED"/>
    <property type="match status" value="1"/>
</dbReference>
<accession>A0A1L6J563</accession>
<evidence type="ECO:0000313" key="3">
    <source>
        <dbReference type="Proteomes" id="UP000185161"/>
    </source>
</evidence>
<dbReference type="STRING" id="93064.BRX40_00375"/>
<dbReference type="Gene3D" id="3.90.1200.10">
    <property type="match status" value="1"/>
</dbReference>
<name>A0A1L6J563_9SPHN</name>
<evidence type="ECO:0000259" key="1">
    <source>
        <dbReference type="Pfam" id="PF01636"/>
    </source>
</evidence>
<dbReference type="AlphaFoldDB" id="A0A1L6J563"/>
<dbReference type="InterPro" id="IPR011009">
    <property type="entry name" value="Kinase-like_dom_sf"/>
</dbReference>
<dbReference type="InterPro" id="IPR041726">
    <property type="entry name" value="ACAD10_11_N"/>
</dbReference>